<accession>A0A2S4UCT3</accession>
<evidence type="ECO:0000313" key="4">
    <source>
        <dbReference type="EMBL" id="POV95123.1"/>
    </source>
</evidence>
<dbReference type="GO" id="GO:0005737">
    <property type="term" value="C:cytoplasm"/>
    <property type="evidence" value="ECO:0007669"/>
    <property type="project" value="TreeGrafter"/>
</dbReference>
<dbReference type="VEuPathDB" id="FungiDB:PSTT_09410"/>
<evidence type="ECO:0000313" key="5">
    <source>
        <dbReference type="Proteomes" id="UP000238274"/>
    </source>
</evidence>
<dbReference type="VEuPathDB" id="FungiDB:PSHT_15950"/>
<name>A0A2S4UCT3_9BASI</name>
<comment type="caution">
    <text evidence="4">The sequence shown here is derived from an EMBL/GenBank/DDBJ whole genome shotgun (WGS) entry which is preliminary data.</text>
</comment>
<dbReference type="Gene3D" id="2.40.110.10">
    <property type="entry name" value="Butyryl-CoA Dehydrogenase, subunit A, domain 2"/>
    <property type="match status" value="1"/>
</dbReference>
<feature type="non-terminal residue" evidence="4">
    <location>
        <position position="1"/>
    </location>
</feature>
<feature type="domain" description="Acyl-CoA oxidase/dehydrogenase middle" evidence="2">
    <location>
        <begin position="1"/>
        <end position="64"/>
    </location>
</feature>
<dbReference type="GO" id="GO:0003995">
    <property type="term" value="F:acyl-CoA dehydrogenase activity"/>
    <property type="evidence" value="ECO:0007669"/>
    <property type="project" value="TreeGrafter"/>
</dbReference>
<gene>
    <name evidence="4" type="ORF">PSHT_15838</name>
    <name evidence="3" type="ORF">PSHT_15950</name>
</gene>
<dbReference type="InterPro" id="IPR009100">
    <property type="entry name" value="AcylCoA_DH/oxidase_NM_dom_sf"/>
</dbReference>
<dbReference type="Proteomes" id="UP000238274">
    <property type="component" value="Unassembled WGS sequence"/>
</dbReference>
<dbReference type="GO" id="GO:0033539">
    <property type="term" value="P:fatty acid beta-oxidation using acyl-CoA dehydrogenase"/>
    <property type="evidence" value="ECO:0007669"/>
    <property type="project" value="TreeGrafter"/>
</dbReference>
<dbReference type="EMBL" id="PKSM01000450">
    <property type="protein sequence ID" value="POV94935.1"/>
    <property type="molecule type" value="Genomic_DNA"/>
</dbReference>
<dbReference type="InterPro" id="IPR006091">
    <property type="entry name" value="Acyl-CoA_Oxase/DH_mid-dom"/>
</dbReference>
<dbReference type="PANTHER" id="PTHR48083">
    <property type="entry name" value="MEDIUM-CHAIN SPECIFIC ACYL-COA DEHYDROGENASE, MITOCHONDRIAL-RELATED"/>
    <property type="match status" value="1"/>
</dbReference>
<dbReference type="InterPro" id="IPR050741">
    <property type="entry name" value="Acyl-CoA_dehydrogenase"/>
</dbReference>
<keyword evidence="5" id="KW-1185">Reference proteome</keyword>
<dbReference type="VEuPathDB" id="FungiDB:PSHT_15838"/>
<dbReference type="Pfam" id="PF02770">
    <property type="entry name" value="Acyl-CoA_dh_M"/>
    <property type="match status" value="1"/>
</dbReference>
<reference evidence="4 5" key="1">
    <citation type="submission" date="2017-12" db="EMBL/GenBank/DDBJ databases">
        <title>Gene loss provides genomic basis for host adaptation in cereal stripe rust fungi.</title>
        <authorList>
            <person name="Xia C."/>
        </authorList>
    </citation>
    <scope>NUCLEOTIDE SEQUENCE [LARGE SCALE GENOMIC DNA]</scope>
    <source>
        <strain evidence="4 5">93TX-2</strain>
    </source>
</reference>
<organism evidence="4 5">
    <name type="scientific">Puccinia striiformis</name>
    <dbReference type="NCBI Taxonomy" id="27350"/>
    <lineage>
        <taxon>Eukaryota</taxon>
        <taxon>Fungi</taxon>
        <taxon>Dikarya</taxon>
        <taxon>Basidiomycota</taxon>
        <taxon>Pucciniomycotina</taxon>
        <taxon>Pucciniomycetes</taxon>
        <taxon>Pucciniales</taxon>
        <taxon>Pucciniaceae</taxon>
        <taxon>Puccinia</taxon>
    </lineage>
</organism>
<evidence type="ECO:0000256" key="1">
    <source>
        <dbReference type="ARBA" id="ARBA00023002"/>
    </source>
</evidence>
<protein>
    <recommendedName>
        <fullName evidence="2">Acyl-CoA oxidase/dehydrogenase middle domain-containing protein</fullName>
    </recommendedName>
</protein>
<dbReference type="AlphaFoldDB" id="A0A2S4UCT3"/>
<dbReference type="InterPro" id="IPR046373">
    <property type="entry name" value="Acyl-CoA_Oxase/DH_mid-dom_sf"/>
</dbReference>
<keyword evidence="1" id="KW-0560">Oxidoreductase</keyword>
<dbReference type="OrthoDB" id="434771at2759"/>
<reference evidence="5" key="2">
    <citation type="journal article" date="2018" name="BMC Genomics">
        <title>Genomic insights into host adaptation between the wheat stripe rust pathogen (Puccinia striiformis f. sp. tritici) and the barley stripe rust pathogen (Puccinia striiformis f. sp. hordei).</title>
        <authorList>
            <person name="Xia C."/>
            <person name="Wang M."/>
            <person name="Yin C."/>
            <person name="Cornejo O.E."/>
            <person name="Hulbert S.H."/>
            <person name="Chen X."/>
        </authorList>
    </citation>
    <scope>NUCLEOTIDE SEQUENCE [LARGE SCALE GENOMIC DNA]</scope>
    <source>
        <strain evidence="5">93TX-2</strain>
    </source>
</reference>
<dbReference type="SUPFAM" id="SSF56645">
    <property type="entry name" value="Acyl-CoA dehydrogenase NM domain-like"/>
    <property type="match status" value="1"/>
</dbReference>
<feature type="non-terminal residue" evidence="4">
    <location>
        <position position="210"/>
    </location>
</feature>
<dbReference type="PANTHER" id="PTHR48083:SF13">
    <property type="entry name" value="ACYL-COA DEHYDROGENASE FAMILY MEMBER 11"/>
    <property type="match status" value="1"/>
</dbReference>
<proteinExistence type="predicted"/>
<sequence length="210" mass="23814">IVINGRKWWISGADDLHNAIHLVMGKSDTSAPKHSQQSIVLMPPGTPGVRLMQPMQFFGYDGFSLSLFPSVIWLFENLKVAHRKGILKYCTEMSVYLSRTWFTIGVEDSKSMRLIGIAERAISLMLLRVTDPRKMTFCKQLYQHSATAKEILDRIQLLVDLAAHQIDLVKAIGYARASIPLLIERFKFMAVKEVPLLRQQAAVRMEAEKA</sequence>
<evidence type="ECO:0000313" key="3">
    <source>
        <dbReference type="EMBL" id="POV94935.1"/>
    </source>
</evidence>
<evidence type="ECO:0000259" key="2">
    <source>
        <dbReference type="Pfam" id="PF02770"/>
    </source>
</evidence>
<dbReference type="EMBL" id="PKSM01000436">
    <property type="protein sequence ID" value="POV95123.1"/>
    <property type="molecule type" value="Genomic_DNA"/>
</dbReference>
<reference evidence="5" key="3">
    <citation type="journal article" date="2018" name="Mol. Plant Microbe Interact.">
        <title>Genome sequence resources for the wheat stripe rust pathogen (Puccinia striiformis f. sp. tritici) and the barley stripe rust pathogen (Puccinia striiformis f. sp. hordei).</title>
        <authorList>
            <person name="Xia C."/>
            <person name="Wang M."/>
            <person name="Yin C."/>
            <person name="Cornejo O.E."/>
            <person name="Hulbert S.H."/>
            <person name="Chen X."/>
        </authorList>
    </citation>
    <scope>NUCLEOTIDE SEQUENCE [LARGE SCALE GENOMIC DNA]</scope>
    <source>
        <strain evidence="5">93TX-2</strain>
    </source>
</reference>